<evidence type="ECO:0000313" key="1">
    <source>
        <dbReference type="EMBL" id="PJC93764.1"/>
    </source>
</evidence>
<gene>
    <name evidence="1" type="ORF">CUC44_07315</name>
</gene>
<keyword evidence="2" id="KW-1185">Reference proteome</keyword>
<reference evidence="1 2" key="1">
    <citation type="submission" date="2017-11" db="EMBL/GenBank/DDBJ databases">
        <title>Draft genome sequence of environmental isolate Aeromonas lusitania sp. nov. MDC 2473.</title>
        <authorList>
            <person name="Colston S.M."/>
            <person name="Navarro A."/>
            <person name="Martinez-Murcia A.J."/>
            <person name="Graf J."/>
        </authorList>
    </citation>
    <scope>NUCLEOTIDE SEQUENCE [LARGE SCALE GENOMIC DNA]</scope>
    <source>
        <strain evidence="1 2">MDC 2473</strain>
    </source>
</reference>
<proteinExistence type="predicted"/>
<comment type="caution">
    <text evidence="1">The sequence shown here is derived from an EMBL/GenBank/DDBJ whole genome shotgun (WGS) entry which is preliminary data.</text>
</comment>
<dbReference type="Proteomes" id="UP000232060">
    <property type="component" value="Unassembled WGS sequence"/>
</dbReference>
<evidence type="ECO:0000313" key="2">
    <source>
        <dbReference type="Proteomes" id="UP000232060"/>
    </source>
</evidence>
<sequence length="90" mass="9311">MVVTSNFFFGEMMGYGDGQGSAGIKKGPGRGAQTLETHARARIPSLVREMAGHPLERVPVMSLELDLLCASTATMASVLAITGGLSASPC</sequence>
<accession>A0A2M8HB08</accession>
<dbReference type="AlphaFoldDB" id="A0A2M8HB08"/>
<organism evidence="1 2">
    <name type="scientific">Aeromonas lusitana</name>
    <dbReference type="NCBI Taxonomy" id="931529"/>
    <lineage>
        <taxon>Bacteria</taxon>
        <taxon>Pseudomonadati</taxon>
        <taxon>Pseudomonadota</taxon>
        <taxon>Gammaproteobacteria</taxon>
        <taxon>Aeromonadales</taxon>
        <taxon>Aeromonadaceae</taxon>
        <taxon>Aeromonas</taxon>
    </lineage>
</organism>
<protein>
    <submittedName>
        <fullName evidence="1">Uncharacterized protein</fullName>
    </submittedName>
</protein>
<dbReference type="EMBL" id="PGCP01000010">
    <property type="protein sequence ID" value="PJC93764.1"/>
    <property type="molecule type" value="Genomic_DNA"/>
</dbReference>
<name>A0A2M8HB08_9GAMM</name>